<dbReference type="AlphaFoldDB" id="A0A3B0RMM0"/>
<organism evidence="1">
    <name type="scientific">hydrothermal vent metagenome</name>
    <dbReference type="NCBI Taxonomy" id="652676"/>
    <lineage>
        <taxon>unclassified sequences</taxon>
        <taxon>metagenomes</taxon>
        <taxon>ecological metagenomes</taxon>
    </lineage>
</organism>
<sequence>MGTKKNLIIRDDFDVQATAELLRQIPSERPITATRNALINVLEELYDAHNDRLFKRVGLMYNEPYVAAGSIAKGSAADQEERASAFHALSQPPLRDLESQVLAGVPMTALHIAVGEWQLRDGQTPFADLLAIAFDAAENL</sequence>
<accession>A0A3B0RMM0</accession>
<dbReference type="EMBL" id="UOEI01000127">
    <property type="protein sequence ID" value="VAV94490.1"/>
    <property type="molecule type" value="Genomic_DNA"/>
</dbReference>
<name>A0A3B0RMM0_9ZZZZ</name>
<protein>
    <recommendedName>
        <fullName evidence="2">Transcriptional regulator, TetR family</fullName>
    </recommendedName>
</protein>
<proteinExistence type="predicted"/>
<gene>
    <name evidence="1" type="ORF">MNBD_ACTINO01-122</name>
</gene>
<reference evidence="1" key="1">
    <citation type="submission" date="2018-06" db="EMBL/GenBank/DDBJ databases">
        <authorList>
            <person name="Zhirakovskaya E."/>
        </authorList>
    </citation>
    <scope>NUCLEOTIDE SEQUENCE</scope>
</reference>
<evidence type="ECO:0000313" key="1">
    <source>
        <dbReference type="EMBL" id="VAV94490.1"/>
    </source>
</evidence>
<dbReference type="Gene3D" id="1.10.357.10">
    <property type="entry name" value="Tetracycline Repressor, domain 2"/>
    <property type="match status" value="1"/>
</dbReference>
<evidence type="ECO:0008006" key="2">
    <source>
        <dbReference type="Google" id="ProtNLM"/>
    </source>
</evidence>